<evidence type="ECO:0000256" key="1">
    <source>
        <dbReference type="SAM" id="MobiDB-lite"/>
    </source>
</evidence>
<feature type="signal peptide" evidence="2">
    <location>
        <begin position="1"/>
        <end position="24"/>
    </location>
</feature>
<comment type="caution">
    <text evidence="4">The sequence shown here is derived from an EMBL/GenBank/DDBJ whole genome shotgun (WGS) entry which is preliminary data.</text>
</comment>
<evidence type="ECO:0000313" key="5">
    <source>
        <dbReference type="Proteomes" id="UP001377567"/>
    </source>
</evidence>
<keyword evidence="2" id="KW-0732">Signal</keyword>
<evidence type="ECO:0000259" key="3">
    <source>
        <dbReference type="PROSITE" id="PS51820"/>
    </source>
</evidence>
<evidence type="ECO:0000313" key="4">
    <source>
        <dbReference type="EMBL" id="GMM55128.1"/>
    </source>
</evidence>
<dbReference type="Proteomes" id="UP001377567">
    <property type="component" value="Unassembled WGS sequence"/>
</dbReference>
<evidence type="ECO:0000256" key="2">
    <source>
        <dbReference type="SAM" id="SignalP"/>
    </source>
</evidence>
<dbReference type="Gene3D" id="2.60.120.1560">
    <property type="match status" value="1"/>
</dbReference>
<protein>
    <recommendedName>
        <fullName evidence="3">PA14 domain-containing protein</fullName>
    </recommendedName>
</protein>
<sequence length="722" mass="75010">MSLAKIFVQLICTLISLNVPWAYADDGADAAGYPIVQIVTDRSGMMGISSANPIDDLDLLLANLETQTTYMVTLLTNNEGTGAEDYITKNGSFYVPITQGGAPEIGTILGRDVDISNMIAEVGGFFVPTETGSYTFDLDYTGTVLGFIIRDIGVDCVKEPSVNVDTYGNLYFAQDVAAGPEYTSSISHTLTLTAGQTYDIGYYYTSKVNTTFHNTQPAVSLNFTMTLPNGQVVTDFTDYITSGYDNSRAFFCQYNETDISLSTWSESYTSTYSTDIYTVTPGVSATGTDAITRVVESYYVLVPSSTSSSVLSSSSSEILSSTSTSSDFSSSTVISSSEIQSSSWESSHSSSPSSEFSTIITSLSASNDISSVDSAQEVSTIPPSVESTAISASQSSSPSLSVASLSSTRISSTTIISSVISSSNNAGYGVSINGTSINSISSTGQVVYPSTSSASLIPGTSSFPNRNVISTNASASSIAMTSSSDSTLSITSENYYTQSMSVPSVSVSSEHTTSELSSAGFIQLSSSSSATSAGAGQFRNVTSTSERSSSNVRTNDVTTQTYTDQNGATITTVVPCVSSESSSGIATSETSPATTEESVLLSNAPGTLTRVTTTLSSGGETTVKSGNAVMETDNNGVIATKIVTDCSTCALTASTKASHNTTPNEQVLSSSGIQQYGEDSTETFGTAIATSTPILYSPASGNGAVHATANIISLIICMVLFS</sequence>
<dbReference type="AlphaFoldDB" id="A0AAV5RUP4"/>
<organism evidence="4 5">
    <name type="scientific">Maudiozyma humilis</name>
    <name type="common">Sour dough yeast</name>
    <name type="synonym">Kazachstania humilis</name>
    <dbReference type="NCBI Taxonomy" id="51915"/>
    <lineage>
        <taxon>Eukaryota</taxon>
        <taxon>Fungi</taxon>
        <taxon>Dikarya</taxon>
        <taxon>Ascomycota</taxon>
        <taxon>Saccharomycotina</taxon>
        <taxon>Saccharomycetes</taxon>
        <taxon>Saccharomycetales</taxon>
        <taxon>Saccharomycetaceae</taxon>
        <taxon>Maudiozyma</taxon>
    </lineage>
</organism>
<accession>A0AAV5RUP4</accession>
<dbReference type="InterPro" id="IPR037524">
    <property type="entry name" value="PA14/GLEYA"/>
</dbReference>
<feature type="chain" id="PRO_5043955299" description="PA14 domain-containing protein" evidence="2">
    <location>
        <begin position="25"/>
        <end position="722"/>
    </location>
</feature>
<gene>
    <name evidence="4" type="ORF">DAKH74_017440</name>
</gene>
<dbReference type="EMBL" id="BTGD01000003">
    <property type="protein sequence ID" value="GMM55128.1"/>
    <property type="molecule type" value="Genomic_DNA"/>
</dbReference>
<name>A0AAV5RUP4_MAUHU</name>
<feature type="compositionally biased region" description="Polar residues" evidence="1">
    <location>
        <begin position="539"/>
        <end position="554"/>
    </location>
</feature>
<reference evidence="4 5" key="1">
    <citation type="journal article" date="2023" name="Elife">
        <title>Identification of key yeast species and microbe-microbe interactions impacting larval growth of Drosophila in the wild.</title>
        <authorList>
            <person name="Mure A."/>
            <person name="Sugiura Y."/>
            <person name="Maeda R."/>
            <person name="Honda K."/>
            <person name="Sakurai N."/>
            <person name="Takahashi Y."/>
            <person name="Watada M."/>
            <person name="Katoh T."/>
            <person name="Gotoh A."/>
            <person name="Gotoh Y."/>
            <person name="Taniguchi I."/>
            <person name="Nakamura K."/>
            <person name="Hayashi T."/>
            <person name="Katayama T."/>
            <person name="Uemura T."/>
            <person name="Hattori Y."/>
        </authorList>
    </citation>
    <scope>NUCLEOTIDE SEQUENCE [LARGE SCALE GENOMIC DNA]</scope>
    <source>
        <strain evidence="4 5">KH-74</strain>
    </source>
</reference>
<keyword evidence="5" id="KW-1185">Reference proteome</keyword>
<feature type="domain" description="PA14" evidence="3">
    <location>
        <begin position="65"/>
        <end position="239"/>
    </location>
</feature>
<feature type="region of interest" description="Disordered" evidence="1">
    <location>
        <begin position="532"/>
        <end position="554"/>
    </location>
</feature>
<proteinExistence type="predicted"/>
<dbReference type="PROSITE" id="PS51820">
    <property type="entry name" value="PA14"/>
    <property type="match status" value="1"/>
</dbReference>